<dbReference type="EMBL" id="JAPWTJ010000864">
    <property type="protein sequence ID" value="KAJ8975167.1"/>
    <property type="molecule type" value="Genomic_DNA"/>
</dbReference>
<dbReference type="Gene3D" id="2.40.70.10">
    <property type="entry name" value="Acid Proteases"/>
    <property type="match status" value="1"/>
</dbReference>
<gene>
    <name evidence="2" type="ORF">NQ317_011996</name>
</gene>
<name>A0ABQ9JBU1_9CUCU</name>
<protein>
    <recommendedName>
        <fullName evidence="4">Peptidase aspartic putative domain-containing protein</fullName>
    </recommendedName>
</protein>
<feature type="region of interest" description="Disordered" evidence="1">
    <location>
        <begin position="1"/>
        <end position="34"/>
    </location>
</feature>
<evidence type="ECO:0000256" key="1">
    <source>
        <dbReference type="SAM" id="MobiDB-lite"/>
    </source>
</evidence>
<proteinExistence type="predicted"/>
<evidence type="ECO:0000313" key="2">
    <source>
        <dbReference type="EMBL" id="KAJ8975167.1"/>
    </source>
</evidence>
<dbReference type="Proteomes" id="UP001162164">
    <property type="component" value="Unassembled WGS sequence"/>
</dbReference>
<evidence type="ECO:0000313" key="3">
    <source>
        <dbReference type="Proteomes" id="UP001162164"/>
    </source>
</evidence>
<comment type="caution">
    <text evidence="2">The sequence shown here is derived from an EMBL/GenBank/DDBJ whole genome shotgun (WGS) entry which is preliminary data.</text>
</comment>
<feature type="compositionally biased region" description="Polar residues" evidence="1">
    <location>
        <begin position="24"/>
        <end position="34"/>
    </location>
</feature>
<keyword evidence="3" id="KW-1185">Reference proteome</keyword>
<feature type="compositionally biased region" description="Basic and acidic residues" evidence="1">
    <location>
        <begin position="1"/>
        <end position="23"/>
    </location>
</feature>
<evidence type="ECO:0008006" key="4">
    <source>
        <dbReference type="Google" id="ProtNLM"/>
    </source>
</evidence>
<accession>A0ABQ9JBU1</accession>
<dbReference type="PANTHER" id="PTHR47331">
    <property type="entry name" value="PHD-TYPE DOMAIN-CONTAINING PROTEIN"/>
    <property type="match status" value="1"/>
</dbReference>
<reference evidence="2" key="1">
    <citation type="journal article" date="2023" name="Insect Mol. Biol.">
        <title>Genome sequencing provides insights into the evolution of gene families encoding plant cell wall-degrading enzymes in longhorned beetles.</title>
        <authorList>
            <person name="Shin N.R."/>
            <person name="Okamura Y."/>
            <person name="Kirsch R."/>
            <person name="Pauchet Y."/>
        </authorList>
    </citation>
    <scope>NUCLEOTIDE SEQUENCE</scope>
    <source>
        <strain evidence="2">MMC_N1</strain>
    </source>
</reference>
<dbReference type="Pfam" id="PF13650">
    <property type="entry name" value="Asp_protease_2"/>
    <property type="match status" value="1"/>
</dbReference>
<dbReference type="InterPro" id="IPR021109">
    <property type="entry name" value="Peptidase_aspartic_dom_sf"/>
</dbReference>
<sequence length="365" mass="41627">MCPEIKVNRESDSHEFEENETQKTPDVSAANFSSSKGFMPTLRARIIGRNGQREVRILVDTGSERSYILKSVAETLCLTPRGSERILHCLFGGALKEHSHNLYDIELIQEKFVFKMSVLDQPKICCDISPIIPGTWMEQLRAMGIEICDVHQSAQIDLLIGSDFAGHLFTGNRQILESGLVAIETLLGWTLMGRAPVNSPKRGAAVTALSLFMKEASITNLWELDWGVFVWNRVTEIRSLTPVTSWRHVPGTMNPADLPSRGCSAKSLLESRWWEGPEWLRLDSQFWPHEQGTVDEEEIYKEKKKGIVASMINTTEDFWHFDKIEKYEKIVRMMAWILRLAYNGKKENRQNKKKRAIVMQGIDSS</sequence>
<organism evidence="2 3">
    <name type="scientific">Molorchus minor</name>
    <dbReference type="NCBI Taxonomy" id="1323400"/>
    <lineage>
        <taxon>Eukaryota</taxon>
        <taxon>Metazoa</taxon>
        <taxon>Ecdysozoa</taxon>
        <taxon>Arthropoda</taxon>
        <taxon>Hexapoda</taxon>
        <taxon>Insecta</taxon>
        <taxon>Pterygota</taxon>
        <taxon>Neoptera</taxon>
        <taxon>Endopterygota</taxon>
        <taxon>Coleoptera</taxon>
        <taxon>Polyphaga</taxon>
        <taxon>Cucujiformia</taxon>
        <taxon>Chrysomeloidea</taxon>
        <taxon>Cerambycidae</taxon>
        <taxon>Lamiinae</taxon>
        <taxon>Monochamini</taxon>
        <taxon>Molorchus</taxon>
    </lineage>
</organism>